<dbReference type="Pfam" id="PF02909">
    <property type="entry name" value="TetR_C_1"/>
    <property type="match status" value="1"/>
</dbReference>
<keyword evidence="1" id="KW-0678">Repressor</keyword>
<dbReference type="SUPFAM" id="SSF48498">
    <property type="entry name" value="Tetracyclin repressor-like, C-terminal domain"/>
    <property type="match status" value="1"/>
</dbReference>
<dbReference type="RefSeq" id="WP_096166718.1">
    <property type="nucleotide sequence ID" value="NZ_JBQQHC010000015.1"/>
</dbReference>
<dbReference type="InterPro" id="IPR003012">
    <property type="entry name" value="Tet_transcr_reg_TetR"/>
</dbReference>
<organism evidence="7 8">
    <name type="scientific">Brachybacterium alimentarium</name>
    <dbReference type="NCBI Taxonomy" id="47845"/>
    <lineage>
        <taxon>Bacteria</taxon>
        <taxon>Bacillati</taxon>
        <taxon>Actinomycetota</taxon>
        <taxon>Actinomycetes</taxon>
        <taxon>Micrococcales</taxon>
        <taxon>Dermabacteraceae</taxon>
        <taxon>Brachybacterium</taxon>
    </lineage>
</organism>
<dbReference type="Gene3D" id="1.10.357.10">
    <property type="entry name" value="Tetracycline Repressor, domain 2"/>
    <property type="match status" value="1"/>
</dbReference>
<dbReference type="EMBL" id="NRGR01000005">
    <property type="protein sequence ID" value="PCC40642.1"/>
    <property type="molecule type" value="Genomic_DNA"/>
</dbReference>
<dbReference type="GO" id="GO:0046677">
    <property type="term" value="P:response to antibiotic"/>
    <property type="evidence" value="ECO:0007669"/>
    <property type="project" value="InterPro"/>
</dbReference>
<dbReference type="InterPro" id="IPR009057">
    <property type="entry name" value="Homeodomain-like_sf"/>
</dbReference>
<dbReference type="PANTHER" id="PTHR30055">
    <property type="entry name" value="HTH-TYPE TRANSCRIPTIONAL REGULATOR RUTR"/>
    <property type="match status" value="1"/>
</dbReference>
<evidence type="ECO:0000313" key="8">
    <source>
        <dbReference type="Proteomes" id="UP000218598"/>
    </source>
</evidence>
<sequence>MATSGTPRRRSREDVAEMALQLLDEYGLPDLTMRNLATALGVQPSALYWHFPNKQALLAAVSARILAPLAELPIEDLGALGVHEAVRVLGARLRDCLLTYRDASELVSSSLSLGLVGSPVRPQLLEVARRHGVPDALSEVAAEVLVHFTVGYVFHEQQRRTADSLGLLDAPDSLNPEDAVAATSDGDSFAKALTMIADGLDVSVTRNAEPRA</sequence>
<proteinExistence type="predicted"/>
<evidence type="ECO:0000256" key="1">
    <source>
        <dbReference type="ARBA" id="ARBA00022491"/>
    </source>
</evidence>
<keyword evidence="2" id="KW-0805">Transcription regulation</keyword>
<evidence type="ECO:0000313" key="7">
    <source>
        <dbReference type="EMBL" id="PCC40642.1"/>
    </source>
</evidence>
<dbReference type="GO" id="GO:0000976">
    <property type="term" value="F:transcription cis-regulatory region binding"/>
    <property type="evidence" value="ECO:0007669"/>
    <property type="project" value="TreeGrafter"/>
</dbReference>
<evidence type="ECO:0000256" key="3">
    <source>
        <dbReference type="ARBA" id="ARBA00023125"/>
    </source>
</evidence>
<keyword evidence="8" id="KW-1185">Reference proteome</keyword>
<gene>
    <name evidence="7" type="ORF">CIK66_02390</name>
</gene>
<dbReference type="PANTHER" id="PTHR30055:SF234">
    <property type="entry name" value="HTH-TYPE TRANSCRIPTIONAL REGULATOR BETI"/>
    <property type="match status" value="1"/>
</dbReference>
<keyword evidence="3 5" id="KW-0238">DNA-binding</keyword>
<dbReference type="Pfam" id="PF00440">
    <property type="entry name" value="TetR_N"/>
    <property type="match status" value="1"/>
</dbReference>
<dbReference type="InterPro" id="IPR001647">
    <property type="entry name" value="HTH_TetR"/>
</dbReference>
<dbReference type="AlphaFoldDB" id="A0A2A3YLK6"/>
<dbReference type="PRINTS" id="PR00455">
    <property type="entry name" value="HTHTETR"/>
</dbReference>
<dbReference type="GO" id="GO:0045892">
    <property type="term" value="P:negative regulation of DNA-templated transcription"/>
    <property type="evidence" value="ECO:0007669"/>
    <property type="project" value="InterPro"/>
</dbReference>
<keyword evidence="4" id="KW-0804">Transcription</keyword>
<evidence type="ECO:0000256" key="5">
    <source>
        <dbReference type="PROSITE-ProRule" id="PRU00335"/>
    </source>
</evidence>
<evidence type="ECO:0000256" key="2">
    <source>
        <dbReference type="ARBA" id="ARBA00023015"/>
    </source>
</evidence>
<dbReference type="PRINTS" id="PR00400">
    <property type="entry name" value="TETREPRESSOR"/>
</dbReference>
<comment type="caution">
    <text evidence="7">The sequence shown here is derived from an EMBL/GenBank/DDBJ whole genome shotgun (WGS) entry which is preliminary data.</text>
</comment>
<dbReference type="InterPro" id="IPR050109">
    <property type="entry name" value="HTH-type_TetR-like_transc_reg"/>
</dbReference>
<dbReference type="OrthoDB" id="3819648at2"/>
<dbReference type="InterPro" id="IPR004111">
    <property type="entry name" value="Repressor_TetR_C"/>
</dbReference>
<dbReference type="PROSITE" id="PS50977">
    <property type="entry name" value="HTH_TETR_2"/>
    <property type="match status" value="1"/>
</dbReference>
<evidence type="ECO:0000259" key="6">
    <source>
        <dbReference type="PROSITE" id="PS50977"/>
    </source>
</evidence>
<protein>
    <submittedName>
        <fullName evidence="7">TetR family transcriptional regulator</fullName>
    </submittedName>
</protein>
<evidence type="ECO:0000256" key="4">
    <source>
        <dbReference type="ARBA" id="ARBA00023163"/>
    </source>
</evidence>
<dbReference type="SUPFAM" id="SSF46689">
    <property type="entry name" value="Homeodomain-like"/>
    <property type="match status" value="1"/>
</dbReference>
<dbReference type="Gene3D" id="1.10.10.60">
    <property type="entry name" value="Homeodomain-like"/>
    <property type="match status" value="1"/>
</dbReference>
<dbReference type="InterPro" id="IPR036271">
    <property type="entry name" value="Tet_transcr_reg_TetR-rel_C_sf"/>
</dbReference>
<feature type="DNA-binding region" description="H-T-H motif" evidence="5">
    <location>
        <begin position="32"/>
        <end position="51"/>
    </location>
</feature>
<feature type="domain" description="HTH tetR-type" evidence="6">
    <location>
        <begin position="9"/>
        <end position="69"/>
    </location>
</feature>
<dbReference type="GO" id="GO:0003700">
    <property type="term" value="F:DNA-binding transcription factor activity"/>
    <property type="evidence" value="ECO:0007669"/>
    <property type="project" value="TreeGrafter"/>
</dbReference>
<name>A0A2A3YLK6_9MICO</name>
<accession>A0A2A3YLK6</accession>
<reference evidence="7 8" key="1">
    <citation type="journal article" date="2017" name="Elife">
        <title>Extensive horizontal gene transfer in cheese-associated bacteria.</title>
        <authorList>
            <person name="Bonham K.S."/>
            <person name="Wolfe B.E."/>
            <person name="Dutton R.J."/>
        </authorList>
    </citation>
    <scope>NUCLEOTIDE SEQUENCE [LARGE SCALE GENOMIC DNA]</scope>
    <source>
        <strain evidence="7 8">341_9</strain>
    </source>
</reference>
<dbReference type="Proteomes" id="UP000218598">
    <property type="component" value="Unassembled WGS sequence"/>
</dbReference>
<dbReference type="GeneID" id="95328882"/>